<reference evidence="1" key="2">
    <citation type="submission" date="2020-11" db="EMBL/GenBank/DDBJ databases">
        <authorList>
            <person name="McCartney M.A."/>
            <person name="Auch B."/>
            <person name="Kono T."/>
            <person name="Mallez S."/>
            <person name="Becker A."/>
            <person name="Gohl D.M."/>
            <person name="Silverstein K.A.T."/>
            <person name="Koren S."/>
            <person name="Bechman K.B."/>
            <person name="Herman A."/>
            <person name="Abrahante J.E."/>
            <person name="Garbe J."/>
        </authorList>
    </citation>
    <scope>NUCLEOTIDE SEQUENCE</scope>
    <source>
        <strain evidence="1">Duluth1</strain>
        <tissue evidence="1">Whole animal</tissue>
    </source>
</reference>
<organism evidence="1 2">
    <name type="scientific">Dreissena polymorpha</name>
    <name type="common">Zebra mussel</name>
    <name type="synonym">Mytilus polymorpha</name>
    <dbReference type="NCBI Taxonomy" id="45954"/>
    <lineage>
        <taxon>Eukaryota</taxon>
        <taxon>Metazoa</taxon>
        <taxon>Spiralia</taxon>
        <taxon>Lophotrochozoa</taxon>
        <taxon>Mollusca</taxon>
        <taxon>Bivalvia</taxon>
        <taxon>Autobranchia</taxon>
        <taxon>Heteroconchia</taxon>
        <taxon>Euheterodonta</taxon>
        <taxon>Imparidentia</taxon>
        <taxon>Neoheterodontei</taxon>
        <taxon>Myida</taxon>
        <taxon>Dreissenoidea</taxon>
        <taxon>Dreissenidae</taxon>
        <taxon>Dreissena</taxon>
    </lineage>
</organism>
<evidence type="ECO:0000313" key="1">
    <source>
        <dbReference type="EMBL" id="KAH3741510.1"/>
    </source>
</evidence>
<gene>
    <name evidence="1" type="ORF">DPMN_048235</name>
</gene>
<dbReference type="Proteomes" id="UP000828390">
    <property type="component" value="Unassembled WGS sequence"/>
</dbReference>
<dbReference type="AlphaFoldDB" id="A0A9D4DAE8"/>
<protein>
    <submittedName>
        <fullName evidence="1">Uncharacterized protein</fullName>
    </submittedName>
</protein>
<name>A0A9D4DAE8_DREPO</name>
<sequence length="97" mass="10725">MASFLGHDITVHRSFYRLSQETLQVARMGRLLTAFNNGTVGQYSGKSLDEIPLDESKYCIVLYSPTPTSGHPSSPVAPCRRPVCAATVDKHYIMHLS</sequence>
<evidence type="ECO:0000313" key="2">
    <source>
        <dbReference type="Proteomes" id="UP000828390"/>
    </source>
</evidence>
<keyword evidence="2" id="KW-1185">Reference proteome</keyword>
<reference evidence="1" key="1">
    <citation type="journal article" date="2019" name="bioRxiv">
        <title>The Genome of the Zebra Mussel, Dreissena polymorpha: A Resource for Invasive Species Research.</title>
        <authorList>
            <person name="McCartney M.A."/>
            <person name="Auch B."/>
            <person name="Kono T."/>
            <person name="Mallez S."/>
            <person name="Zhang Y."/>
            <person name="Obille A."/>
            <person name="Becker A."/>
            <person name="Abrahante J.E."/>
            <person name="Garbe J."/>
            <person name="Badalamenti J.P."/>
            <person name="Herman A."/>
            <person name="Mangelson H."/>
            <person name="Liachko I."/>
            <person name="Sullivan S."/>
            <person name="Sone E.D."/>
            <person name="Koren S."/>
            <person name="Silverstein K.A.T."/>
            <person name="Beckman K.B."/>
            <person name="Gohl D.M."/>
        </authorList>
    </citation>
    <scope>NUCLEOTIDE SEQUENCE</scope>
    <source>
        <strain evidence="1">Duluth1</strain>
        <tissue evidence="1">Whole animal</tissue>
    </source>
</reference>
<comment type="caution">
    <text evidence="1">The sequence shown here is derived from an EMBL/GenBank/DDBJ whole genome shotgun (WGS) entry which is preliminary data.</text>
</comment>
<dbReference type="PANTHER" id="PTHR33480">
    <property type="entry name" value="SET DOMAIN-CONTAINING PROTEIN-RELATED"/>
    <property type="match status" value="1"/>
</dbReference>
<proteinExistence type="predicted"/>
<accession>A0A9D4DAE8</accession>
<dbReference type="EMBL" id="JAIWYP010000011">
    <property type="protein sequence ID" value="KAH3741510.1"/>
    <property type="molecule type" value="Genomic_DNA"/>
</dbReference>